<dbReference type="EMBL" id="CP061281">
    <property type="protein sequence ID" value="QNS09084.1"/>
    <property type="molecule type" value="Genomic_DNA"/>
</dbReference>
<protein>
    <recommendedName>
        <fullName evidence="4">Secreted protein</fullName>
    </recommendedName>
</protein>
<sequence length="123" mass="12535">MVVALLAGLVLGGGGVAAAWALTGDSGTTAEGTAPADDARAACRALDGFDEKKYGTKGAQGDIALNRYSAAGTLSAAAAAGDAEYRPLAEAMRRAQNRQARVFEFDATVEKDLEKARGICADL</sequence>
<organism evidence="2 3">
    <name type="scientific">Streptomyces xanthii</name>
    <dbReference type="NCBI Taxonomy" id="2768069"/>
    <lineage>
        <taxon>Bacteria</taxon>
        <taxon>Bacillati</taxon>
        <taxon>Actinomycetota</taxon>
        <taxon>Actinomycetes</taxon>
        <taxon>Kitasatosporales</taxon>
        <taxon>Streptomycetaceae</taxon>
        <taxon>Streptomyces</taxon>
    </lineage>
</organism>
<accession>A0A7H1BK29</accession>
<dbReference type="Proteomes" id="UP000516428">
    <property type="component" value="Chromosome"/>
</dbReference>
<evidence type="ECO:0000313" key="2">
    <source>
        <dbReference type="EMBL" id="QNS09084.1"/>
    </source>
</evidence>
<proteinExistence type="predicted"/>
<name>A0A7H1BK29_9ACTN</name>
<feature type="signal peptide" evidence="1">
    <location>
        <begin position="1"/>
        <end position="21"/>
    </location>
</feature>
<dbReference type="KEGG" id="sxn:IAG42_33825"/>
<reference evidence="2 3" key="1">
    <citation type="submission" date="2020-09" db="EMBL/GenBank/DDBJ databases">
        <title>A novel species.</title>
        <authorList>
            <person name="Gao J."/>
        </authorList>
    </citation>
    <scope>NUCLEOTIDE SEQUENCE [LARGE SCALE GENOMIC DNA]</scope>
    <source>
        <strain evidence="2 3">CRXT-Y-14</strain>
    </source>
</reference>
<feature type="chain" id="PRO_5039336306" description="Secreted protein" evidence="1">
    <location>
        <begin position="22"/>
        <end position="123"/>
    </location>
</feature>
<keyword evidence="1" id="KW-0732">Signal</keyword>
<gene>
    <name evidence="2" type="ORF">IAG42_33825</name>
</gene>
<keyword evidence="3" id="KW-1185">Reference proteome</keyword>
<evidence type="ECO:0000313" key="3">
    <source>
        <dbReference type="Proteomes" id="UP000516428"/>
    </source>
</evidence>
<evidence type="ECO:0008006" key="4">
    <source>
        <dbReference type="Google" id="ProtNLM"/>
    </source>
</evidence>
<evidence type="ECO:0000256" key="1">
    <source>
        <dbReference type="SAM" id="SignalP"/>
    </source>
</evidence>
<dbReference type="AlphaFoldDB" id="A0A7H1BK29"/>